<proteinExistence type="predicted"/>
<dbReference type="SUPFAM" id="SSF75516">
    <property type="entry name" value="Pheromone-binding domain of LuxR-like quorum-sensing transcription factors"/>
    <property type="match status" value="1"/>
</dbReference>
<dbReference type="KEGG" id="tdu:QJT80_09095"/>
<evidence type="ECO:0000256" key="1">
    <source>
        <dbReference type="ARBA" id="ARBA00023015"/>
    </source>
</evidence>
<protein>
    <submittedName>
        <fullName evidence="5">Autoinducer binding domain-containing protein</fullName>
    </submittedName>
</protein>
<keyword evidence="1" id="KW-0805">Transcription regulation</keyword>
<evidence type="ECO:0000256" key="3">
    <source>
        <dbReference type="ARBA" id="ARBA00023163"/>
    </source>
</evidence>
<dbReference type="EMBL" id="CP124755">
    <property type="protein sequence ID" value="WGZ89658.1"/>
    <property type="molecule type" value="Genomic_DNA"/>
</dbReference>
<dbReference type="Proteomes" id="UP001300672">
    <property type="component" value="Chromosome"/>
</dbReference>
<reference evidence="5" key="2">
    <citation type="submission" date="2023-04" db="EMBL/GenBank/DDBJ databases">
        <authorList>
            <person name="Beletskiy A.V."/>
            <person name="Mardanov A.V."/>
            <person name="Ravin N.V."/>
        </authorList>
    </citation>
    <scope>NUCLEOTIDE SEQUENCE</scope>
    <source>
        <strain evidence="5">GKL-01</strain>
    </source>
</reference>
<dbReference type="GO" id="GO:0003677">
    <property type="term" value="F:DNA binding"/>
    <property type="evidence" value="ECO:0007669"/>
    <property type="project" value="UniProtKB-KW"/>
</dbReference>
<name>A0AA95KJ82_9GAMM</name>
<dbReference type="InterPro" id="IPR005143">
    <property type="entry name" value="TF_LuxR_autoind-bd_dom"/>
</dbReference>
<keyword evidence="2" id="KW-0238">DNA-binding</keyword>
<dbReference type="InterPro" id="IPR036693">
    <property type="entry name" value="TF_LuxR_autoind-bd_dom_sf"/>
</dbReference>
<evidence type="ECO:0000256" key="2">
    <source>
        <dbReference type="ARBA" id="ARBA00023125"/>
    </source>
</evidence>
<dbReference type="Pfam" id="PF03472">
    <property type="entry name" value="Autoind_bind"/>
    <property type="match status" value="1"/>
</dbReference>
<keyword evidence="3" id="KW-0804">Transcription</keyword>
<organism evidence="5">
    <name type="scientific">Candidatus Thiocaldithrix dubininis</name>
    <dbReference type="NCBI Taxonomy" id="3080823"/>
    <lineage>
        <taxon>Bacteria</taxon>
        <taxon>Pseudomonadati</taxon>
        <taxon>Pseudomonadota</taxon>
        <taxon>Gammaproteobacteria</taxon>
        <taxon>Thiotrichales</taxon>
        <taxon>Thiotrichaceae</taxon>
        <taxon>Candidatus Thiocaldithrix</taxon>
    </lineage>
</organism>
<gene>
    <name evidence="5" type="ORF">QJT80_09095</name>
</gene>
<reference evidence="5" key="1">
    <citation type="journal article" date="2023" name="Int. J. Mol. Sci.">
        <title>Metagenomics Revealed a New Genus 'Candidatus Thiocaldithrix dubininis' gen. nov., sp. nov. and a New Species 'Candidatus Thiothrix putei' sp. nov. in the Family Thiotrichaceae, Some Members of Which Have Traits of Both Na+- and H+-Motive Energetics.</title>
        <authorList>
            <person name="Ravin N.V."/>
            <person name="Muntyan M.S."/>
            <person name="Smolyakov D.D."/>
            <person name="Rudenko T.S."/>
            <person name="Beletsky A.V."/>
            <person name="Mardanov A.V."/>
            <person name="Grabovich M.Y."/>
        </authorList>
    </citation>
    <scope>NUCLEOTIDE SEQUENCE</scope>
    <source>
        <strain evidence="5">GKL-01</strain>
    </source>
</reference>
<dbReference type="AlphaFoldDB" id="A0AA95KJ82"/>
<accession>A0AA95KJ82</accession>
<dbReference type="Gene3D" id="3.30.450.80">
    <property type="entry name" value="Transcription factor LuxR-like, autoinducer-binding domain"/>
    <property type="match status" value="1"/>
</dbReference>
<feature type="domain" description="Transcription factor LuxR-like autoinducer-binding" evidence="4">
    <location>
        <begin position="23"/>
        <end position="175"/>
    </location>
</feature>
<evidence type="ECO:0000313" key="5">
    <source>
        <dbReference type="EMBL" id="WGZ89658.1"/>
    </source>
</evidence>
<evidence type="ECO:0000259" key="4">
    <source>
        <dbReference type="Pfam" id="PF03472"/>
    </source>
</evidence>
<sequence length="267" mass="30954">MKKVDHFLLGRYIAELYAASTLETRFKVFEKYVKELGFEGASYTFAPRAHWEVFTQMPAIFLHSDTYPQNFLTHYAENRLDRHDFTIRKVLQGEFDPMDWREHELQRTITLAEAKVIELAREDYGIVNAITIPTMMHEMGAAGASVISSEKDSTFGLLKQQKLDTLIHLTRLFHDLNFANFNLPDKFILPLFETLKPKEIVILQYLATGKPMKNIQDYTGISHSYATNVLAELRLRLGGINNDKLMYLFGLMKALMLFKNSKFPWSM</sequence>